<dbReference type="AlphaFoldDB" id="A0A9P1M5P4"/>
<evidence type="ECO:0000259" key="4">
    <source>
        <dbReference type="Pfam" id="PF05903"/>
    </source>
</evidence>
<evidence type="ECO:0000256" key="1">
    <source>
        <dbReference type="ARBA" id="ARBA00008140"/>
    </source>
</evidence>
<dbReference type="Gene3D" id="3.90.1720.30">
    <property type="entry name" value="PPPDE domains"/>
    <property type="match status" value="1"/>
</dbReference>
<comment type="caution">
    <text evidence="5">The sequence shown here is derived from an EMBL/GenBank/DDBJ whole genome shotgun (WGS) entry which is preliminary data.</text>
</comment>
<evidence type="ECO:0000313" key="7">
    <source>
        <dbReference type="Proteomes" id="UP001152797"/>
    </source>
</evidence>
<protein>
    <recommendedName>
        <fullName evidence="4">PPPDE domain-containing protein</fullName>
    </recommendedName>
</protein>
<dbReference type="EMBL" id="CAMXCT020006784">
    <property type="protein sequence ID" value="CAL1173378.1"/>
    <property type="molecule type" value="Genomic_DNA"/>
</dbReference>
<accession>A0A9P1M5P4</accession>
<evidence type="ECO:0000256" key="2">
    <source>
        <dbReference type="ARBA" id="ARBA00022670"/>
    </source>
</evidence>
<evidence type="ECO:0000313" key="6">
    <source>
        <dbReference type="EMBL" id="CAL1173378.1"/>
    </source>
</evidence>
<evidence type="ECO:0000256" key="3">
    <source>
        <dbReference type="ARBA" id="ARBA00022801"/>
    </source>
</evidence>
<reference evidence="5" key="1">
    <citation type="submission" date="2022-10" db="EMBL/GenBank/DDBJ databases">
        <authorList>
            <person name="Chen Y."/>
            <person name="Dougan E. K."/>
            <person name="Chan C."/>
            <person name="Rhodes N."/>
            <person name="Thang M."/>
        </authorList>
    </citation>
    <scope>NUCLEOTIDE SEQUENCE</scope>
</reference>
<dbReference type="InterPro" id="IPR042266">
    <property type="entry name" value="PPPDE_sf"/>
</dbReference>
<keyword evidence="7" id="KW-1185">Reference proteome</keyword>
<dbReference type="OrthoDB" id="412286at2759"/>
<proteinExistence type="inferred from homology"/>
<keyword evidence="2" id="KW-0645">Protease</keyword>
<feature type="domain" description="PPPDE" evidence="4">
    <location>
        <begin position="8"/>
        <end position="57"/>
    </location>
</feature>
<name>A0A9P1M5P4_9DINO</name>
<organism evidence="5">
    <name type="scientific">Cladocopium goreaui</name>
    <dbReference type="NCBI Taxonomy" id="2562237"/>
    <lineage>
        <taxon>Eukaryota</taxon>
        <taxon>Sar</taxon>
        <taxon>Alveolata</taxon>
        <taxon>Dinophyceae</taxon>
        <taxon>Suessiales</taxon>
        <taxon>Symbiodiniaceae</taxon>
        <taxon>Cladocopium</taxon>
    </lineage>
</organism>
<comment type="similarity">
    <text evidence="1">Belongs to the DeSI family.</text>
</comment>
<dbReference type="EMBL" id="CAMXCT010006784">
    <property type="protein sequence ID" value="CAI4020003.1"/>
    <property type="molecule type" value="Genomic_DNA"/>
</dbReference>
<keyword evidence="3" id="KW-0378">Hydrolase</keyword>
<evidence type="ECO:0000313" key="5">
    <source>
        <dbReference type="EMBL" id="CAI4020003.1"/>
    </source>
</evidence>
<gene>
    <name evidence="5" type="ORF">C1SCF055_LOCUS44456</name>
</gene>
<reference evidence="6" key="2">
    <citation type="submission" date="2024-04" db="EMBL/GenBank/DDBJ databases">
        <authorList>
            <person name="Chen Y."/>
            <person name="Shah S."/>
            <person name="Dougan E. K."/>
            <person name="Thang M."/>
            <person name="Chan C."/>
        </authorList>
    </citation>
    <scope>NUCLEOTIDE SEQUENCE [LARGE SCALE GENOMIC DNA]</scope>
</reference>
<dbReference type="Proteomes" id="UP001152797">
    <property type="component" value="Unassembled WGS sequence"/>
</dbReference>
<sequence>MNVAGFANLLTESFQDFQGDDYELVGHNCCSFARAMVDNFSTIGIPYWVDRLARQHRNPTNFTLTGPGSSFSEKFLAFLAFE</sequence>
<dbReference type="Pfam" id="PF05903">
    <property type="entry name" value="Peptidase_C97"/>
    <property type="match status" value="1"/>
</dbReference>
<dbReference type="GO" id="GO:0006508">
    <property type="term" value="P:proteolysis"/>
    <property type="evidence" value="ECO:0007669"/>
    <property type="project" value="UniProtKB-KW"/>
</dbReference>
<dbReference type="InterPro" id="IPR008580">
    <property type="entry name" value="PPPDE_dom"/>
</dbReference>
<dbReference type="GO" id="GO:0008233">
    <property type="term" value="F:peptidase activity"/>
    <property type="evidence" value="ECO:0007669"/>
    <property type="project" value="UniProtKB-KW"/>
</dbReference>
<dbReference type="EMBL" id="CAMXCT030006784">
    <property type="protein sequence ID" value="CAL4807315.1"/>
    <property type="molecule type" value="Genomic_DNA"/>
</dbReference>